<feature type="domain" description="Azaphilone pigments biosynthesis cluster protein L N-terminal" evidence="2">
    <location>
        <begin position="1"/>
        <end position="180"/>
    </location>
</feature>
<evidence type="ECO:0000259" key="2">
    <source>
        <dbReference type="Pfam" id="PF17111"/>
    </source>
</evidence>
<dbReference type="Gene3D" id="1.25.40.20">
    <property type="entry name" value="Ankyrin repeat-containing domain"/>
    <property type="match status" value="1"/>
</dbReference>
<name>A0A0P7B7Q5_9HYPO</name>
<reference evidence="3 4" key="1">
    <citation type="submission" date="2015-09" db="EMBL/GenBank/DDBJ databases">
        <title>Draft genome of a European isolate of the apple canker pathogen Neonectria ditissima.</title>
        <authorList>
            <person name="Gomez-Cortecero A."/>
            <person name="Harrison R.J."/>
            <person name="Armitage A.D."/>
        </authorList>
    </citation>
    <scope>NUCLEOTIDE SEQUENCE [LARGE SCALE GENOMIC DNA]</scope>
    <source>
        <strain evidence="3 4">R09/05</strain>
    </source>
</reference>
<evidence type="ECO:0000313" key="4">
    <source>
        <dbReference type="Proteomes" id="UP000050424"/>
    </source>
</evidence>
<sequence length="828" mass="91109">MDPLSIVGTSFALAGALAKTGMVLAKFSREFRACADDLGGILNELQAIATILDPLTRVLSRSLKGGLPESLFEQVDNTMTGCVSAVAQVEGHIQKYQHDKIWTKAKWVVFGQEDMQKLRDSLEVYKMALNIGLQAVSLNLGQDIKDDTEILRTQMETVKFNTDEILARIKSVRETGPSFQSNTKVSEWIENMAILSTYAESTYKDTILDAAEFTIPPHQGEGEIAPREAKLHTVQEWPRLASSMSRTSKGSDKSDAVVNTSPEDHLPSPTLTLSTGASSLRIDEDSLNTPTTLYSRGKDDTQAAPGPVQKDKRSYGMAAQAHHPPKDTRLLCQFDEKALQNQRAANPGSSHVARPELTTNGVEDMKDMKTVSSLARPNLRLIREAHARRALLSERDREWLDIKIIKAESGLSVRDALFKGADPNTRRHDLGRVMSLLYVWALVAAGAEVNPGPSAITCPKCAPSFLRTSSTPLLCAIEGSHRSDTFANKIGIVRFLSANGADPNSAGCEISVSMSHQVHSPVSTAMTSNNVDLNTSVILARILFDAGAIFGNMGRLPLETNDGSQEENPIYHAIIKSNRELLLLLSSHIKPSDSPFWKQAVSCAVMNKAWDCVDLLTREPYVRADYLHTLVNDYMSQWGRIDGDVFWRVVKILIATAKGQAPSISFTYRKKKKMFRSQPQQHDLYSPPPLGHACDCRSDAAHAKPLHDSDTRPAYITRLLRIAQPLGCVEPWAAEFRLFGLKGAYSVLNTGLEVVVENDAHADDDNHDKAPSKTCHSTLTDINDVAEEILTAAGLFLSKIRVFFYEAVDYLVSEATEQPSEEEKGADL</sequence>
<organism evidence="3 4">
    <name type="scientific">Neonectria ditissima</name>
    <dbReference type="NCBI Taxonomy" id="78410"/>
    <lineage>
        <taxon>Eukaryota</taxon>
        <taxon>Fungi</taxon>
        <taxon>Dikarya</taxon>
        <taxon>Ascomycota</taxon>
        <taxon>Pezizomycotina</taxon>
        <taxon>Sordariomycetes</taxon>
        <taxon>Hypocreomycetidae</taxon>
        <taxon>Hypocreales</taxon>
        <taxon>Nectriaceae</taxon>
        <taxon>Neonectria</taxon>
    </lineage>
</organism>
<dbReference type="STRING" id="78410.A0A0P7B7Q5"/>
<dbReference type="AlphaFoldDB" id="A0A0P7B7Q5"/>
<evidence type="ECO:0000313" key="3">
    <source>
        <dbReference type="EMBL" id="KPM46263.1"/>
    </source>
</evidence>
<keyword evidence="4" id="KW-1185">Reference proteome</keyword>
<dbReference type="Proteomes" id="UP000050424">
    <property type="component" value="Unassembled WGS sequence"/>
</dbReference>
<accession>A0A0P7B7Q5</accession>
<dbReference type="Pfam" id="PF17111">
    <property type="entry name" value="PigL_N"/>
    <property type="match status" value="1"/>
</dbReference>
<dbReference type="EMBL" id="LKCW01000002">
    <property type="protein sequence ID" value="KPM46263.1"/>
    <property type="molecule type" value="Genomic_DNA"/>
</dbReference>
<dbReference type="InterPro" id="IPR031348">
    <property type="entry name" value="PigL_N"/>
</dbReference>
<feature type="region of interest" description="Disordered" evidence="1">
    <location>
        <begin position="240"/>
        <end position="324"/>
    </location>
</feature>
<protein>
    <recommendedName>
        <fullName evidence="2">Azaphilone pigments biosynthesis cluster protein L N-terminal domain-containing protein</fullName>
    </recommendedName>
</protein>
<dbReference type="OrthoDB" id="524326at2759"/>
<comment type="caution">
    <text evidence="3">The sequence shown here is derived from an EMBL/GenBank/DDBJ whole genome shotgun (WGS) entry which is preliminary data.</text>
</comment>
<evidence type="ECO:0000256" key="1">
    <source>
        <dbReference type="SAM" id="MobiDB-lite"/>
    </source>
</evidence>
<dbReference type="InterPro" id="IPR036770">
    <property type="entry name" value="Ankyrin_rpt-contain_sf"/>
</dbReference>
<gene>
    <name evidence="3" type="ORF">AK830_g283</name>
</gene>
<proteinExistence type="predicted"/>
<feature type="compositionally biased region" description="Polar residues" evidence="1">
    <location>
        <begin position="269"/>
        <end position="278"/>
    </location>
</feature>